<feature type="region of interest" description="Disordered" evidence="1">
    <location>
        <begin position="1"/>
        <end position="22"/>
    </location>
</feature>
<feature type="region of interest" description="Disordered" evidence="1">
    <location>
        <begin position="165"/>
        <end position="220"/>
    </location>
</feature>
<dbReference type="Proteomes" id="UP001150569">
    <property type="component" value="Unassembled WGS sequence"/>
</dbReference>
<feature type="compositionally biased region" description="Basic and acidic residues" evidence="1">
    <location>
        <begin position="210"/>
        <end position="220"/>
    </location>
</feature>
<comment type="caution">
    <text evidence="2">The sequence shown here is derived from an EMBL/GenBank/DDBJ whole genome shotgun (WGS) entry which is preliminary data.</text>
</comment>
<organism evidence="2 3">
    <name type="scientific">Tieghemiomyces parasiticus</name>
    <dbReference type="NCBI Taxonomy" id="78921"/>
    <lineage>
        <taxon>Eukaryota</taxon>
        <taxon>Fungi</taxon>
        <taxon>Fungi incertae sedis</taxon>
        <taxon>Zoopagomycota</taxon>
        <taxon>Kickxellomycotina</taxon>
        <taxon>Dimargaritomycetes</taxon>
        <taxon>Dimargaritales</taxon>
        <taxon>Dimargaritaceae</taxon>
        <taxon>Tieghemiomyces</taxon>
    </lineage>
</organism>
<dbReference type="EMBL" id="JANBPT010000017">
    <property type="protein sequence ID" value="KAJ1930031.1"/>
    <property type="molecule type" value="Genomic_DNA"/>
</dbReference>
<evidence type="ECO:0000313" key="3">
    <source>
        <dbReference type="Proteomes" id="UP001150569"/>
    </source>
</evidence>
<gene>
    <name evidence="2" type="ORF">IWQ60_000639</name>
</gene>
<dbReference type="AlphaFoldDB" id="A0A9W8ALA7"/>
<keyword evidence="3" id="KW-1185">Reference proteome</keyword>
<sequence length="220" mass="24384">MLQCPRLEDRPRVSRPPSALPSSTQLWNYSVAEVPDVQHRPAASETSATTFRPRLTSHHRWHSAQQLPQLDSVIQARLQRFRSSPSTSLPPSPVSSVTSCDHNASTVMITPPPSIPAALPRPPARSYSVMSLDEPLPDIHIPARRLSLSAQLDLFWNGDQLTRKHWKVGDPPNPVQRPVDGIISRPKSKQNPRGRDLARRPVSTSPGHLSADRDLDLLAS</sequence>
<evidence type="ECO:0000313" key="2">
    <source>
        <dbReference type="EMBL" id="KAJ1930031.1"/>
    </source>
</evidence>
<reference evidence="2" key="1">
    <citation type="submission" date="2022-07" db="EMBL/GenBank/DDBJ databases">
        <title>Phylogenomic reconstructions and comparative analyses of Kickxellomycotina fungi.</title>
        <authorList>
            <person name="Reynolds N.K."/>
            <person name="Stajich J.E."/>
            <person name="Barry K."/>
            <person name="Grigoriev I.V."/>
            <person name="Crous P."/>
            <person name="Smith M.E."/>
        </authorList>
    </citation>
    <scope>NUCLEOTIDE SEQUENCE</scope>
    <source>
        <strain evidence="2">RSA 861</strain>
    </source>
</reference>
<feature type="compositionally biased region" description="Basic and acidic residues" evidence="1">
    <location>
        <begin position="1"/>
        <end position="12"/>
    </location>
</feature>
<proteinExistence type="predicted"/>
<accession>A0A9W8ALA7</accession>
<protein>
    <submittedName>
        <fullName evidence="2">Uncharacterized protein</fullName>
    </submittedName>
</protein>
<name>A0A9W8ALA7_9FUNG</name>
<evidence type="ECO:0000256" key="1">
    <source>
        <dbReference type="SAM" id="MobiDB-lite"/>
    </source>
</evidence>